<sequence length="368" mass="40487">MIHKQGLYKYALLVLLLICSILLGVVVSLLAGQQPMDTQDFTMAAQNARKSVVGIEAKGKEVVRSGYYYDFFRNRFFRRDYREFVEDFENMGSGMIIDSTGYVLTSYHVVEAARDLTVSFSDGNRYAAEVVGLDSLSDLAVVRIADTTRRFQPVSFADSDRLRVGQWAFAMGNPFLNFFRNSDPTVTAGVVSALHRNFRSSSGAIYQNMIQTDAAINPGNSGGPLMDHNGRVIGVNAFIFTGSEESPQAGSIGIGFAIPANLAQRVAQELITHQERRKAYTGIVLYDVPAPGFYHEPGVYVQYADPLGPAAEAGIRMGDRITAVNNRRIHAPHDLTGILVPFFPGDTISISVVREGERRNFPVVLGTR</sequence>
<keyword evidence="1 4" id="KW-0645">Protease</keyword>
<dbReference type="Gene3D" id="2.30.42.10">
    <property type="match status" value="1"/>
</dbReference>
<dbReference type="SUPFAM" id="SSF50494">
    <property type="entry name" value="Trypsin-like serine proteases"/>
    <property type="match status" value="1"/>
</dbReference>
<dbReference type="Gene3D" id="2.40.10.120">
    <property type="match status" value="1"/>
</dbReference>
<evidence type="ECO:0000256" key="1">
    <source>
        <dbReference type="ARBA" id="ARBA00022670"/>
    </source>
</evidence>
<dbReference type="Pfam" id="PF13180">
    <property type="entry name" value="PDZ_2"/>
    <property type="match status" value="1"/>
</dbReference>
<organism evidence="4 5">
    <name type="scientific">Chitinivibrio alkaliphilus ACht1</name>
    <dbReference type="NCBI Taxonomy" id="1313304"/>
    <lineage>
        <taxon>Bacteria</taxon>
        <taxon>Pseudomonadati</taxon>
        <taxon>Fibrobacterota</taxon>
        <taxon>Chitinivibrionia</taxon>
        <taxon>Chitinivibrionales</taxon>
        <taxon>Chitinivibrionaceae</taxon>
        <taxon>Chitinivibrio</taxon>
    </lineage>
</organism>
<dbReference type="InterPro" id="IPR036034">
    <property type="entry name" value="PDZ_sf"/>
</dbReference>
<protein>
    <submittedName>
        <fullName evidence="4">Periplasmic serine protease, Do/DeqQ family</fullName>
    </submittedName>
</protein>
<evidence type="ECO:0000313" key="5">
    <source>
        <dbReference type="Proteomes" id="UP000017148"/>
    </source>
</evidence>
<gene>
    <name evidence="4" type="ORF">CALK_1233</name>
</gene>
<dbReference type="InterPro" id="IPR051201">
    <property type="entry name" value="Chloro_Bact_Ser_Proteases"/>
</dbReference>
<dbReference type="PANTHER" id="PTHR43343">
    <property type="entry name" value="PEPTIDASE S12"/>
    <property type="match status" value="1"/>
</dbReference>
<proteinExistence type="predicted"/>
<dbReference type="InterPro" id="IPR009003">
    <property type="entry name" value="Peptidase_S1_PA"/>
</dbReference>
<evidence type="ECO:0000313" key="4">
    <source>
        <dbReference type="EMBL" id="ERP31790.1"/>
    </source>
</evidence>
<evidence type="ECO:0000259" key="3">
    <source>
        <dbReference type="PROSITE" id="PS50106"/>
    </source>
</evidence>
<dbReference type="SUPFAM" id="SSF50156">
    <property type="entry name" value="PDZ domain-like"/>
    <property type="match status" value="1"/>
</dbReference>
<dbReference type="OrthoDB" id="9758917at2"/>
<keyword evidence="2" id="KW-0378">Hydrolase</keyword>
<reference evidence="4 5" key="1">
    <citation type="journal article" date="2013" name="Environ. Microbiol.">
        <title>Genome analysis of Chitinivibrio alkaliphilus gen. nov., sp. nov., a novel extremely haloalkaliphilic anaerobic chitinolytic bacterium from the candidate phylum Termite Group 3.</title>
        <authorList>
            <person name="Sorokin D.Y."/>
            <person name="Gumerov V.M."/>
            <person name="Rakitin A.L."/>
            <person name="Beletsky A.V."/>
            <person name="Damste J.S."/>
            <person name="Muyzer G."/>
            <person name="Mardanov A.V."/>
            <person name="Ravin N.V."/>
        </authorList>
    </citation>
    <scope>NUCLEOTIDE SEQUENCE [LARGE SCALE GENOMIC DNA]</scope>
    <source>
        <strain evidence="4 5">ACht1</strain>
    </source>
</reference>
<dbReference type="PROSITE" id="PS50106">
    <property type="entry name" value="PDZ"/>
    <property type="match status" value="1"/>
</dbReference>
<dbReference type="STRING" id="1313304.CALK_1233"/>
<comment type="caution">
    <text evidence="4">The sequence shown here is derived from an EMBL/GenBank/DDBJ whole genome shotgun (WGS) entry which is preliminary data.</text>
</comment>
<dbReference type="InterPro" id="IPR001478">
    <property type="entry name" value="PDZ"/>
</dbReference>
<dbReference type="PRINTS" id="PR00834">
    <property type="entry name" value="PROTEASES2C"/>
</dbReference>
<dbReference type="EMBL" id="ASJR01000009">
    <property type="protein sequence ID" value="ERP31790.1"/>
    <property type="molecule type" value="Genomic_DNA"/>
</dbReference>
<dbReference type="InterPro" id="IPR001940">
    <property type="entry name" value="Peptidase_S1C"/>
</dbReference>
<dbReference type="AlphaFoldDB" id="U7DBI6"/>
<dbReference type="SMART" id="SM00228">
    <property type="entry name" value="PDZ"/>
    <property type="match status" value="1"/>
</dbReference>
<keyword evidence="5" id="KW-1185">Reference proteome</keyword>
<dbReference type="GO" id="GO:0006508">
    <property type="term" value="P:proteolysis"/>
    <property type="evidence" value="ECO:0007669"/>
    <property type="project" value="UniProtKB-KW"/>
</dbReference>
<dbReference type="PANTHER" id="PTHR43343:SF3">
    <property type="entry name" value="PROTEASE DO-LIKE 8, CHLOROPLASTIC"/>
    <property type="match status" value="1"/>
</dbReference>
<dbReference type="GO" id="GO:0004252">
    <property type="term" value="F:serine-type endopeptidase activity"/>
    <property type="evidence" value="ECO:0007669"/>
    <property type="project" value="InterPro"/>
</dbReference>
<dbReference type="RefSeq" id="WP_022636709.1">
    <property type="nucleotide sequence ID" value="NZ_ASJR01000009.1"/>
</dbReference>
<name>U7DBI6_9BACT</name>
<dbReference type="Pfam" id="PF13365">
    <property type="entry name" value="Trypsin_2"/>
    <property type="match status" value="1"/>
</dbReference>
<accession>U7DBI6</accession>
<evidence type="ECO:0000256" key="2">
    <source>
        <dbReference type="ARBA" id="ARBA00022801"/>
    </source>
</evidence>
<dbReference type="eggNOG" id="COG0265">
    <property type="taxonomic scope" value="Bacteria"/>
</dbReference>
<dbReference type="Proteomes" id="UP000017148">
    <property type="component" value="Unassembled WGS sequence"/>
</dbReference>
<feature type="domain" description="PDZ" evidence="3">
    <location>
        <begin position="270"/>
        <end position="329"/>
    </location>
</feature>